<dbReference type="SUPFAM" id="SSF63829">
    <property type="entry name" value="Calcium-dependent phosphotriesterase"/>
    <property type="match status" value="1"/>
</dbReference>
<evidence type="ECO:0000313" key="5">
    <source>
        <dbReference type="EMBL" id="SUQ24986.1"/>
    </source>
</evidence>
<feature type="binding site" evidence="3">
    <location>
        <position position="100"/>
    </location>
    <ligand>
        <name>substrate</name>
    </ligand>
</feature>
<dbReference type="PRINTS" id="PR01790">
    <property type="entry name" value="SMP30FAMILY"/>
</dbReference>
<comment type="similarity">
    <text evidence="1">Belongs to the SMP-30/CGR1 family.</text>
</comment>
<proteinExistence type="inferred from homology"/>
<feature type="binding site" evidence="3">
    <location>
        <position position="148"/>
    </location>
    <ligand>
        <name>a divalent metal cation</name>
        <dbReference type="ChEBI" id="CHEBI:60240"/>
    </ligand>
</feature>
<gene>
    <name evidence="5" type="ORF">SAMN05661053_2400</name>
</gene>
<sequence>MDNAKLVFYAGSTLLEGPRWSDELNALLCVSIEQERIFLIDEDGQFVRTFKTHGQVGFALFKNKDTIIYASYEGVYELDIASGEDKFLFHANTDKALRYNDGDYDPKGRILLGTTGYKRFASCESSLYSANVDGTNIKKIVENTSISNGIAFSPDAKYLYFIDSPTKKIGRYEYDVNTGSCKFDKYIVEITGDAVPDGMCIDPEGNIYVAEWGGFKVCKWNPVTGKCLKTYSVPVQNVSSCTIGGKNHDTLFITTAAHDDGTPSEFAAGGLFKNTL</sequence>
<comment type="cofactor">
    <cofactor evidence="3">
        <name>Zn(2+)</name>
        <dbReference type="ChEBI" id="CHEBI:29105"/>
    </cofactor>
    <text evidence="3">Binds 1 divalent metal cation per subunit.</text>
</comment>
<dbReference type="GO" id="GO:0005509">
    <property type="term" value="F:calcium ion binding"/>
    <property type="evidence" value="ECO:0007669"/>
    <property type="project" value="TreeGrafter"/>
</dbReference>
<evidence type="ECO:0000256" key="3">
    <source>
        <dbReference type="PIRSR" id="PIRSR605511-2"/>
    </source>
</evidence>
<dbReference type="PANTHER" id="PTHR10907:SF47">
    <property type="entry name" value="REGUCALCIN"/>
    <property type="match status" value="1"/>
</dbReference>
<dbReference type="GO" id="GO:0019853">
    <property type="term" value="P:L-ascorbic acid biosynthetic process"/>
    <property type="evidence" value="ECO:0007669"/>
    <property type="project" value="TreeGrafter"/>
</dbReference>
<feature type="binding site" evidence="3">
    <location>
        <position position="98"/>
    </location>
    <ligand>
        <name>substrate</name>
    </ligand>
</feature>
<dbReference type="Gene3D" id="2.120.10.30">
    <property type="entry name" value="TolB, C-terminal domain"/>
    <property type="match status" value="1"/>
</dbReference>
<name>A0A380S8S0_FIBSU</name>
<dbReference type="EMBL" id="UHJL01000003">
    <property type="protein sequence ID" value="SUQ24986.1"/>
    <property type="molecule type" value="Genomic_DNA"/>
</dbReference>
<dbReference type="PANTHER" id="PTHR10907">
    <property type="entry name" value="REGUCALCIN"/>
    <property type="match status" value="1"/>
</dbReference>
<evidence type="ECO:0000256" key="2">
    <source>
        <dbReference type="PIRSR" id="PIRSR605511-1"/>
    </source>
</evidence>
<dbReference type="AlphaFoldDB" id="A0A380S8S0"/>
<dbReference type="GO" id="GO:0004341">
    <property type="term" value="F:gluconolactonase activity"/>
    <property type="evidence" value="ECO:0007669"/>
    <property type="project" value="TreeGrafter"/>
</dbReference>
<dbReference type="Proteomes" id="UP000255423">
    <property type="component" value="Unassembled WGS sequence"/>
</dbReference>
<evidence type="ECO:0000256" key="1">
    <source>
        <dbReference type="ARBA" id="ARBA00008853"/>
    </source>
</evidence>
<dbReference type="InterPro" id="IPR011042">
    <property type="entry name" value="6-blade_b-propeller_TolB-like"/>
</dbReference>
<evidence type="ECO:0000259" key="4">
    <source>
        <dbReference type="Pfam" id="PF08450"/>
    </source>
</evidence>
<feature type="binding site" evidence="3">
    <location>
        <position position="197"/>
    </location>
    <ligand>
        <name>a divalent metal cation</name>
        <dbReference type="ChEBI" id="CHEBI:60240"/>
    </ligand>
</feature>
<reference evidence="5 6" key="1">
    <citation type="submission" date="2017-08" db="EMBL/GenBank/DDBJ databases">
        <authorList>
            <person name="de Groot N.N."/>
        </authorList>
    </citation>
    <scope>NUCLEOTIDE SEQUENCE [LARGE SCALE GENOMIC DNA]</scope>
    <source>
        <strain evidence="5 6">HM2</strain>
    </source>
</reference>
<dbReference type="RefSeq" id="WP_109573317.1">
    <property type="nucleotide sequence ID" value="NZ_UHJL01000003.1"/>
</dbReference>
<accession>A0A380S8S0</accession>
<keyword evidence="3" id="KW-0862">Zinc</keyword>
<feature type="active site" description="Proton donor/acceptor" evidence="2">
    <location>
        <position position="197"/>
    </location>
</feature>
<organism evidence="5 6">
    <name type="scientific">Fibrobacter succinogenes</name>
    <name type="common">Bacteroides succinogenes</name>
    <dbReference type="NCBI Taxonomy" id="833"/>
    <lineage>
        <taxon>Bacteria</taxon>
        <taxon>Pseudomonadati</taxon>
        <taxon>Fibrobacterota</taxon>
        <taxon>Fibrobacteria</taxon>
        <taxon>Fibrobacterales</taxon>
        <taxon>Fibrobacteraceae</taxon>
        <taxon>Fibrobacter</taxon>
    </lineage>
</organism>
<evidence type="ECO:0000313" key="6">
    <source>
        <dbReference type="Proteomes" id="UP000255423"/>
    </source>
</evidence>
<keyword evidence="3" id="KW-0479">Metal-binding</keyword>
<feature type="domain" description="SMP-30/Gluconolactonase/LRE-like region" evidence="4">
    <location>
        <begin position="16"/>
        <end position="256"/>
    </location>
</feature>
<dbReference type="Pfam" id="PF08450">
    <property type="entry name" value="SGL"/>
    <property type="match status" value="1"/>
</dbReference>
<protein>
    <submittedName>
        <fullName evidence="5">Sugar lactone lactonase YvrE</fullName>
    </submittedName>
</protein>
<dbReference type="InterPro" id="IPR013658">
    <property type="entry name" value="SGL"/>
</dbReference>
<dbReference type="InterPro" id="IPR005511">
    <property type="entry name" value="SMP-30"/>
</dbReference>
<feature type="binding site" evidence="3">
    <location>
        <position position="16"/>
    </location>
    <ligand>
        <name>a divalent metal cation</name>
        <dbReference type="ChEBI" id="CHEBI:60240"/>
    </ligand>
</feature>